<keyword evidence="7 9" id="KW-0129">CBS domain</keyword>
<keyword evidence="6 10" id="KW-1133">Transmembrane helix</keyword>
<dbReference type="SUPFAM" id="SSF54631">
    <property type="entry name" value="CBS-domain pair"/>
    <property type="match status" value="1"/>
</dbReference>
<evidence type="ECO:0000256" key="2">
    <source>
        <dbReference type="ARBA" id="ARBA00006337"/>
    </source>
</evidence>
<comment type="similarity">
    <text evidence="2">Belongs to the UPF0053 family.</text>
</comment>
<reference evidence="14 15" key="1">
    <citation type="submission" date="2013-04" db="EMBL/GenBank/DDBJ databases">
        <title>The Genome Sequence of Treponema maltophilum ATCC 51939.</title>
        <authorList>
            <consortium name="The Broad Institute Genomics Platform"/>
            <person name="Earl A."/>
            <person name="Ward D."/>
            <person name="Feldgarden M."/>
            <person name="Gevers D."/>
            <person name="Leonetti C."/>
            <person name="Blanton J.M."/>
            <person name="Dewhirst F.E."/>
            <person name="Izard J."/>
            <person name="Walker B."/>
            <person name="Young S."/>
            <person name="Zeng Q."/>
            <person name="Gargeya S."/>
            <person name="Fitzgerald M."/>
            <person name="Haas B."/>
            <person name="Abouelleil A."/>
            <person name="Allen A.W."/>
            <person name="Alvarado L."/>
            <person name="Arachchi H.M."/>
            <person name="Berlin A.M."/>
            <person name="Chapman S.B."/>
            <person name="Gainer-Dewar J."/>
            <person name="Goldberg J."/>
            <person name="Griggs A."/>
            <person name="Gujja S."/>
            <person name="Hansen M."/>
            <person name="Howarth C."/>
            <person name="Imamovic A."/>
            <person name="Ireland A."/>
            <person name="Larimer J."/>
            <person name="McCowan C."/>
            <person name="Murphy C."/>
            <person name="Pearson M."/>
            <person name="Poon T.W."/>
            <person name="Priest M."/>
            <person name="Roberts A."/>
            <person name="Saif S."/>
            <person name="Shea T."/>
            <person name="Sisk P."/>
            <person name="Sykes S."/>
            <person name="Wortman J."/>
            <person name="Nusbaum C."/>
            <person name="Birren B."/>
        </authorList>
    </citation>
    <scope>NUCLEOTIDE SEQUENCE [LARGE SCALE GENOMIC DNA]</scope>
    <source>
        <strain evidence="14 15">ATCC 51939</strain>
    </source>
</reference>
<dbReference type="STRING" id="1125699.HMPREF9194_00048"/>
<evidence type="ECO:0000256" key="4">
    <source>
        <dbReference type="ARBA" id="ARBA00022692"/>
    </source>
</evidence>
<dbReference type="GO" id="GO:0050660">
    <property type="term" value="F:flavin adenine dinucleotide binding"/>
    <property type="evidence" value="ECO:0007669"/>
    <property type="project" value="InterPro"/>
</dbReference>
<dbReference type="GO" id="GO:0005886">
    <property type="term" value="C:plasma membrane"/>
    <property type="evidence" value="ECO:0007669"/>
    <property type="project" value="UniProtKB-SubCell"/>
</dbReference>
<gene>
    <name evidence="14" type="ORF">HMPREF9194_00048</name>
</gene>
<feature type="domain" description="CBS" evidence="12">
    <location>
        <begin position="210"/>
        <end position="269"/>
    </location>
</feature>
<evidence type="ECO:0000256" key="1">
    <source>
        <dbReference type="ARBA" id="ARBA00004651"/>
    </source>
</evidence>
<dbReference type="eggNOG" id="COG1253">
    <property type="taxonomic scope" value="Bacteria"/>
</dbReference>
<evidence type="ECO:0000313" key="15">
    <source>
        <dbReference type="Proteomes" id="UP000014541"/>
    </source>
</evidence>
<evidence type="ECO:0000256" key="8">
    <source>
        <dbReference type="ARBA" id="ARBA00023136"/>
    </source>
</evidence>
<dbReference type="InterPro" id="IPR016169">
    <property type="entry name" value="FAD-bd_PCMH_sub2"/>
</dbReference>
<dbReference type="Pfam" id="PF03471">
    <property type="entry name" value="CorC_HlyC"/>
    <property type="match status" value="1"/>
</dbReference>
<keyword evidence="8 10" id="KW-0472">Membrane</keyword>
<evidence type="ECO:0008006" key="16">
    <source>
        <dbReference type="Google" id="ProtNLM"/>
    </source>
</evidence>
<dbReference type="Pfam" id="PF00571">
    <property type="entry name" value="CBS"/>
    <property type="match status" value="2"/>
</dbReference>
<keyword evidence="4 10" id="KW-0812">Transmembrane</keyword>
<comment type="subcellular location">
    <subcellularLocation>
        <location evidence="1">Cell membrane</location>
        <topology evidence="1">Multi-pass membrane protein</topology>
    </subcellularLocation>
</comment>
<sequence>MLTALIVSGTLILIFFSMMFSAAETAFFSINKLRLRFLRDKKHKGALKAGKLLDNKERLLNTVLVGNNIVNIGLSVLFTSLALTLFGSRGQSLGVALASVSATLLLLIFGEILPKTAAAARPESVAFTLAGPITFFSYVFNPLVRFFTLLCSRLIALFGIKVASPTVSFTEEEIKTFIEVGGEEGLIHSAGEKMMRNVFTFTDLEAQDIMVPRTEIVSIAQNTGYTEILELAQKSRLSLFPVRGRDIDDIIGVLYVKDLLPYSGSKKDFSVKKIMRPPLFILETKNMTDIQQALYENNQTIAVVLDEYSGTAGILTKDDIAEEIFGTVNDEYYFPESEKEVKISENEALVSGKTRLIDLSEKLGIPLHSDFNETVAGFIMEKLDAVPQPGDSIVFDGWRFTVNLMSGRRIRQVHIKAEVER</sequence>
<protein>
    <recommendedName>
        <fullName evidence="16">Gliding motility-associated protein GldE</fullName>
    </recommendedName>
</protein>
<keyword evidence="3" id="KW-1003">Cell membrane</keyword>
<dbReference type="InterPro" id="IPR036318">
    <property type="entry name" value="FAD-bd_PCMH-like_sf"/>
</dbReference>
<dbReference type="SUPFAM" id="SSF56176">
    <property type="entry name" value="FAD-binding/transporter-associated domain-like"/>
    <property type="match status" value="1"/>
</dbReference>
<dbReference type="Gene3D" id="3.30.465.10">
    <property type="match status" value="1"/>
</dbReference>
<evidence type="ECO:0000313" key="14">
    <source>
        <dbReference type="EMBL" id="EPF32060.1"/>
    </source>
</evidence>
<feature type="transmembrane region" description="Helical" evidence="11">
    <location>
        <begin position="92"/>
        <end position="113"/>
    </location>
</feature>
<keyword evidence="15" id="KW-1185">Reference proteome</keyword>
<dbReference type="OrthoDB" id="9798188at2"/>
<dbReference type="EMBL" id="ATFF01000002">
    <property type="protein sequence ID" value="EPF32060.1"/>
    <property type="molecule type" value="Genomic_DNA"/>
</dbReference>
<feature type="domain" description="CBS" evidence="12">
    <location>
        <begin position="274"/>
        <end position="331"/>
    </location>
</feature>
<dbReference type="PATRIC" id="fig|1125699.3.peg.46"/>
<dbReference type="InterPro" id="IPR046342">
    <property type="entry name" value="CBS_dom_sf"/>
</dbReference>
<accession>S3K3H1</accession>
<evidence type="ECO:0000256" key="3">
    <source>
        <dbReference type="ARBA" id="ARBA00022475"/>
    </source>
</evidence>
<feature type="domain" description="CNNM transmembrane" evidence="13">
    <location>
        <begin position="1"/>
        <end position="191"/>
    </location>
</feature>
<dbReference type="SMART" id="SM01091">
    <property type="entry name" value="CorC_HlyC"/>
    <property type="match status" value="1"/>
</dbReference>
<dbReference type="AlphaFoldDB" id="S3K3H1"/>
<dbReference type="Pfam" id="PF01595">
    <property type="entry name" value="CNNM"/>
    <property type="match status" value="1"/>
</dbReference>
<dbReference type="HOGENOM" id="CLU_015237_4_1_12"/>
<feature type="transmembrane region" description="Helical" evidence="11">
    <location>
        <begin position="59"/>
        <end position="86"/>
    </location>
</feature>
<dbReference type="RefSeq" id="WP_016524357.1">
    <property type="nucleotide sequence ID" value="NZ_KE332518.1"/>
</dbReference>
<evidence type="ECO:0000256" key="7">
    <source>
        <dbReference type="ARBA" id="ARBA00023122"/>
    </source>
</evidence>
<dbReference type="CDD" id="cd04590">
    <property type="entry name" value="CBS_pair_CorC_HlyC_assoc"/>
    <property type="match status" value="1"/>
</dbReference>
<dbReference type="InterPro" id="IPR005170">
    <property type="entry name" value="Transptr-assoc_dom"/>
</dbReference>
<dbReference type="PANTHER" id="PTHR22777">
    <property type="entry name" value="HEMOLYSIN-RELATED"/>
    <property type="match status" value="1"/>
</dbReference>
<feature type="transmembrane region" description="Helical" evidence="11">
    <location>
        <begin position="6"/>
        <end position="30"/>
    </location>
</feature>
<keyword evidence="5" id="KW-0677">Repeat</keyword>
<evidence type="ECO:0000259" key="12">
    <source>
        <dbReference type="PROSITE" id="PS51371"/>
    </source>
</evidence>
<dbReference type="InterPro" id="IPR000644">
    <property type="entry name" value="CBS_dom"/>
</dbReference>
<dbReference type="InterPro" id="IPR002550">
    <property type="entry name" value="CNNM"/>
</dbReference>
<dbReference type="InterPro" id="IPR044751">
    <property type="entry name" value="Ion_transp-like_CBS"/>
</dbReference>
<feature type="transmembrane region" description="Helical" evidence="11">
    <location>
        <begin position="125"/>
        <end position="144"/>
    </location>
</feature>
<name>S3K3H1_TREMA</name>
<dbReference type="Gene3D" id="3.10.580.10">
    <property type="entry name" value="CBS-domain"/>
    <property type="match status" value="1"/>
</dbReference>
<dbReference type="PROSITE" id="PS51371">
    <property type="entry name" value="CBS"/>
    <property type="match status" value="2"/>
</dbReference>
<evidence type="ECO:0000256" key="6">
    <source>
        <dbReference type="ARBA" id="ARBA00022989"/>
    </source>
</evidence>
<evidence type="ECO:0000256" key="11">
    <source>
        <dbReference type="SAM" id="Phobius"/>
    </source>
</evidence>
<comment type="caution">
    <text evidence="14">The sequence shown here is derived from an EMBL/GenBank/DDBJ whole genome shotgun (WGS) entry which is preliminary data.</text>
</comment>
<evidence type="ECO:0000256" key="10">
    <source>
        <dbReference type="PROSITE-ProRule" id="PRU01193"/>
    </source>
</evidence>
<evidence type="ECO:0000256" key="5">
    <source>
        <dbReference type="ARBA" id="ARBA00022737"/>
    </source>
</evidence>
<dbReference type="PROSITE" id="PS51846">
    <property type="entry name" value="CNNM"/>
    <property type="match status" value="1"/>
</dbReference>
<dbReference type="Proteomes" id="UP000014541">
    <property type="component" value="Unassembled WGS sequence"/>
</dbReference>
<evidence type="ECO:0000256" key="9">
    <source>
        <dbReference type="PROSITE-ProRule" id="PRU00703"/>
    </source>
</evidence>
<dbReference type="PANTHER" id="PTHR22777:SF32">
    <property type="entry name" value="UPF0053 INNER MEMBRANE PROTEIN YFJD"/>
    <property type="match status" value="1"/>
</dbReference>
<organism evidence="14 15">
    <name type="scientific">Treponema maltophilum ATCC 51939</name>
    <dbReference type="NCBI Taxonomy" id="1125699"/>
    <lineage>
        <taxon>Bacteria</taxon>
        <taxon>Pseudomonadati</taxon>
        <taxon>Spirochaetota</taxon>
        <taxon>Spirochaetia</taxon>
        <taxon>Spirochaetales</taxon>
        <taxon>Treponemataceae</taxon>
        <taxon>Treponema</taxon>
    </lineage>
</organism>
<proteinExistence type="inferred from homology"/>
<evidence type="ECO:0000259" key="13">
    <source>
        <dbReference type="PROSITE" id="PS51846"/>
    </source>
</evidence>